<dbReference type="Proteomes" id="UP000054324">
    <property type="component" value="Unassembled WGS sequence"/>
</dbReference>
<feature type="region of interest" description="Disordered" evidence="1">
    <location>
        <begin position="27"/>
        <end position="52"/>
    </location>
</feature>
<reference evidence="3 4" key="1">
    <citation type="submission" date="2013-11" db="EMBL/GenBank/DDBJ databases">
        <title>Opisthorchis viverrini - life in the bile duct.</title>
        <authorList>
            <person name="Young N.D."/>
            <person name="Nagarajan N."/>
            <person name="Lin S.J."/>
            <person name="Korhonen P.K."/>
            <person name="Jex A.R."/>
            <person name="Hall R.S."/>
            <person name="Safavi-Hemami H."/>
            <person name="Kaewkong W."/>
            <person name="Bertrand D."/>
            <person name="Gao S."/>
            <person name="Seet Q."/>
            <person name="Wongkham S."/>
            <person name="Teh B.T."/>
            <person name="Wongkham C."/>
            <person name="Intapan P.M."/>
            <person name="Maleewong W."/>
            <person name="Yang X."/>
            <person name="Hu M."/>
            <person name="Wang Z."/>
            <person name="Hofmann A."/>
            <person name="Sternberg P.W."/>
            <person name="Tan P."/>
            <person name="Wang J."/>
            <person name="Gasser R.B."/>
        </authorList>
    </citation>
    <scope>NUCLEOTIDE SEQUENCE [LARGE SCALE GENOMIC DNA]</scope>
</reference>
<evidence type="ECO:0000256" key="2">
    <source>
        <dbReference type="SAM" id="Phobius"/>
    </source>
</evidence>
<dbReference type="RefSeq" id="XP_009168504.1">
    <property type="nucleotide sequence ID" value="XM_009170240.1"/>
</dbReference>
<gene>
    <name evidence="3" type="ORF">T265_13735</name>
</gene>
<organism evidence="3 4">
    <name type="scientific">Opisthorchis viverrini</name>
    <name type="common">Southeast Asian liver fluke</name>
    <dbReference type="NCBI Taxonomy" id="6198"/>
    <lineage>
        <taxon>Eukaryota</taxon>
        <taxon>Metazoa</taxon>
        <taxon>Spiralia</taxon>
        <taxon>Lophotrochozoa</taxon>
        <taxon>Platyhelminthes</taxon>
        <taxon>Trematoda</taxon>
        <taxon>Digenea</taxon>
        <taxon>Opisthorchiida</taxon>
        <taxon>Opisthorchiata</taxon>
        <taxon>Opisthorchiidae</taxon>
        <taxon>Opisthorchis</taxon>
    </lineage>
</organism>
<keyword evidence="4" id="KW-1185">Reference proteome</keyword>
<keyword evidence="2" id="KW-0812">Transmembrane</keyword>
<evidence type="ECO:0000313" key="4">
    <source>
        <dbReference type="Proteomes" id="UP000054324"/>
    </source>
</evidence>
<feature type="non-terminal residue" evidence="3">
    <location>
        <position position="68"/>
    </location>
</feature>
<dbReference type="EMBL" id="KL596715">
    <property type="protein sequence ID" value="KER27773.1"/>
    <property type="molecule type" value="Genomic_DNA"/>
</dbReference>
<evidence type="ECO:0000313" key="3">
    <source>
        <dbReference type="EMBL" id="KER27773.1"/>
    </source>
</evidence>
<proteinExistence type="predicted"/>
<dbReference type="GeneID" id="20327902"/>
<accession>A0A074ZKC0</accession>
<name>A0A074ZKC0_OPIVI</name>
<protein>
    <submittedName>
        <fullName evidence="3">Uncharacterized protein</fullName>
    </submittedName>
</protein>
<dbReference type="AlphaFoldDB" id="A0A074ZKC0"/>
<feature type="transmembrane region" description="Helical" evidence="2">
    <location>
        <begin position="6"/>
        <end position="24"/>
    </location>
</feature>
<evidence type="ECO:0000256" key="1">
    <source>
        <dbReference type="SAM" id="MobiDB-lite"/>
    </source>
</evidence>
<feature type="non-terminal residue" evidence="3">
    <location>
        <position position="1"/>
    </location>
</feature>
<dbReference type="KEGG" id="ovi:T265_13735"/>
<sequence>GSARTIYDIIYCAQGFTGVIRYIGQRRRRTSNRHRNKNSKCKHSDLASRSMSLHSLPASPLWRSRGCR</sequence>
<keyword evidence="2" id="KW-0472">Membrane</keyword>
<dbReference type="CTD" id="20327902"/>
<feature type="compositionally biased region" description="Basic residues" evidence="1">
    <location>
        <begin position="27"/>
        <end position="41"/>
    </location>
</feature>
<keyword evidence="2" id="KW-1133">Transmembrane helix</keyword>